<dbReference type="AlphaFoldDB" id="M4NJP3"/>
<dbReference type="KEGG" id="rhd:R2APBS1_2831"/>
<keyword evidence="1" id="KW-0472">Membrane</keyword>
<dbReference type="STRING" id="666685.R2APBS1_2831"/>
<feature type="transmembrane region" description="Helical" evidence="1">
    <location>
        <begin position="42"/>
        <end position="63"/>
    </location>
</feature>
<evidence type="ECO:0000313" key="3">
    <source>
        <dbReference type="Proteomes" id="UP000011859"/>
    </source>
</evidence>
<protein>
    <submittedName>
        <fullName evidence="2">Uncharacterized protein</fullName>
    </submittedName>
</protein>
<dbReference type="EMBL" id="CP003470">
    <property type="protein sequence ID" value="AGG89908.1"/>
    <property type="molecule type" value="Genomic_DNA"/>
</dbReference>
<dbReference type="Proteomes" id="UP000011859">
    <property type="component" value="Chromosome"/>
</dbReference>
<keyword evidence="3" id="KW-1185">Reference proteome</keyword>
<sequence precursor="true">MNFIHLAFAVFFWLLGGWLIPTKLGAATSPLAPYRAIRGVFYLLIGLGFWLAAIGFRVAVVIAP</sequence>
<accession>M4NJP3</accession>
<dbReference type="RefSeq" id="WP_015448378.1">
    <property type="nucleotide sequence ID" value="NC_020541.1"/>
</dbReference>
<keyword evidence="1" id="KW-1133">Transmembrane helix</keyword>
<evidence type="ECO:0000256" key="1">
    <source>
        <dbReference type="SAM" id="Phobius"/>
    </source>
</evidence>
<evidence type="ECO:0000313" key="2">
    <source>
        <dbReference type="EMBL" id="AGG89908.1"/>
    </source>
</evidence>
<reference evidence="2 3" key="1">
    <citation type="submission" date="2012-04" db="EMBL/GenBank/DDBJ databases">
        <title>Complete genome of Rhodanobacter sp. 2APBS1.</title>
        <authorList>
            <consortium name="US DOE Joint Genome Institute"/>
            <person name="Huntemann M."/>
            <person name="Wei C.-L."/>
            <person name="Han J."/>
            <person name="Detter J.C."/>
            <person name="Han C."/>
            <person name="Tapia R."/>
            <person name="Munk A.C.C."/>
            <person name="Chen A."/>
            <person name="Krypides N."/>
            <person name="Mavromatis K."/>
            <person name="Markowitz V."/>
            <person name="Szeto E."/>
            <person name="Ivanova N."/>
            <person name="Mikhailova N."/>
            <person name="Ovchinnikova G."/>
            <person name="Pagani I."/>
            <person name="Pati A."/>
            <person name="Goodwin L."/>
            <person name="Peters L."/>
            <person name="Pitluck S."/>
            <person name="Woyke T."/>
            <person name="Prakash O."/>
            <person name="Elkins J."/>
            <person name="Brown S."/>
            <person name="Palumbo A."/>
            <person name="Hemme C."/>
            <person name="Zhou J."/>
            <person name="Watson D."/>
            <person name="Jardine P."/>
            <person name="Kostka J."/>
            <person name="Green S."/>
        </authorList>
    </citation>
    <scope>NUCLEOTIDE SEQUENCE [LARGE SCALE GENOMIC DNA]</scope>
    <source>
        <strain evidence="2 3">2APBS1</strain>
    </source>
</reference>
<proteinExistence type="predicted"/>
<organism evidence="2 3">
    <name type="scientific">Rhodanobacter denitrificans</name>
    <dbReference type="NCBI Taxonomy" id="666685"/>
    <lineage>
        <taxon>Bacteria</taxon>
        <taxon>Pseudomonadati</taxon>
        <taxon>Pseudomonadota</taxon>
        <taxon>Gammaproteobacteria</taxon>
        <taxon>Lysobacterales</taxon>
        <taxon>Rhodanobacteraceae</taxon>
        <taxon>Rhodanobacter</taxon>
    </lineage>
</organism>
<dbReference type="HOGENOM" id="CLU_2864867_0_0_6"/>
<gene>
    <name evidence="2" type="ORF">R2APBS1_2831</name>
</gene>
<keyword evidence="1" id="KW-0812">Transmembrane</keyword>
<name>M4NJP3_9GAMM</name>